<dbReference type="InterPro" id="IPR004046">
    <property type="entry name" value="GST_C"/>
</dbReference>
<gene>
    <name evidence="5" type="ORF">ACLA_018390</name>
</gene>
<keyword evidence="6" id="KW-1185">Reference proteome</keyword>
<dbReference type="OrthoDB" id="249703at2759"/>
<evidence type="ECO:0000259" key="4">
    <source>
        <dbReference type="PROSITE" id="PS50405"/>
    </source>
</evidence>
<evidence type="ECO:0000256" key="1">
    <source>
        <dbReference type="ARBA" id="ARBA00007409"/>
    </source>
</evidence>
<dbReference type="Pfam" id="PF00043">
    <property type="entry name" value="GST_C"/>
    <property type="match status" value="1"/>
</dbReference>
<dbReference type="PROSITE" id="PS50405">
    <property type="entry name" value="GST_CTER"/>
    <property type="match status" value="1"/>
</dbReference>
<dbReference type="eggNOG" id="KOG0867">
    <property type="taxonomic scope" value="Eukaryota"/>
</dbReference>
<dbReference type="CDD" id="cd03044">
    <property type="entry name" value="GST_N_EF1Bgamma"/>
    <property type="match status" value="1"/>
</dbReference>
<dbReference type="SFLD" id="SFLDS00019">
    <property type="entry name" value="Glutathione_Transferase_(cytos"/>
    <property type="match status" value="1"/>
</dbReference>
<dbReference type="CDD" id="cd03181">
    <property type="entry name" value="GST_C_EF1Bgamma_like"/>
    <property type="match status" value="1"/>
</dbReference>
<dbReference type="PANTHER" id="PTHR43986">
    <property type="entry name" value="ELONGATION FACTOR 1-GAMMA"/>
    <property type="match status" value="1"/>
</dbReference>
<dbReference type="SFLD" id="SFLDG00358">
    <property type="entry name" value="Main_(cytGST)"/>
    <property type="match status" value="1"/>
</dbReference>
<dbReference type="PROSITE" id="PS50404">
    <property type="entry name" value="GST_NTER"/>
    <property type="match status" value="1"/>
</dbReference>
<dbReference type="HOGENOM" id="CLU_011226_3_2_1"/>
<feature type="domain" description="GST N-terminal" evidence="3">
    <location>
        <begin position="2"/>
        <end position="83"/>
    </location>
</feature>
<dbReference type="FunFam" id="1.20.1050.10:FF:000006">
    <property type="entry name" value="Elongation factor 1 gamma"/>
    <property type="match status" value="1"/>
</dbReference>
<dbReference type="RefSeq" id="XP_001268561.1">
    <property type="nucleotide sequence ID" value="XM_001268560.1"/>
</dbReference>
<evidence type="ECO:0000256" key="2">
    <source>
        <dbReference type="RuleBase" id="RU003494"/>
    </source>
</evidence>
<dbReference type="STRING" id="344612.A1CNB4"/>
<dbReference type="GeneID" id="4700680"/>
<dbReference type="PANTHER" id="PTHR43986:SF10">
    <property type="entry name" value="ELONGATION FACTOR EEF-1B GAMMA SUBUNIT, PUTATIVE (AFU_ORTHOLOGUE AFUA_1G17120)-RELATED"/>
    <property type="match status" value="1"/>
</dbReference>
<dbReference type="InterPro" id="IPR050802">
    <property type="entry name" value="EF-GSTs"/>
</dbReference>
<protein>
    <submittedName>
        <fullName evidence="5">Translation elongation factor eEF-1B gamma subunit, putative</fullName>
    </submittedName>
</protein>
<evidence type="ECO:0000259" key="3">
    <source>
        <dbReference type="PROSITE" id="PS50404"/>
    </source>
</evidence>
<dbReference type="Pfam" id="PF02798">
    <property type="entry name" value="GST_N"/>
    <property type="match status" value="1"/>
</dbReference>
<dbReference type="GO" id="GO:0003746">
    <property type="term" value="F:translation elongation factor activity"/>
    <property type="evidence" value="ECO:0007669"/>
    <property type="project" value="UniProtKB-KW"/>
</dbReference>
<proteinExistence type="inferred from homology"/>
<dbReference type="OMA" id="WICYAQG"/>
<dbReference type="InterPro" id="IPR040079">
    <property type="entry name" value="Glutathione_S-Trfase"/>
</dbReference>
<dbReference type="FunFam" id="3.40.30.10:FF:000148">
    <property type="entry name" value="Elongation factor 1B gamma"/>
    <property type="match status" value="1"/>
</dbReference>
<reference evidence="5 6" key="1">
    <citation type="journal article" date="2008" name="PLoS Genet.">
        <title>Genomic islands in the pathogenic filamentous fungus Aspergillus fumigatus.</title>
        <authorList>
            <person name="Fedorova N.D."/>
            <person name="Khaldi N."/>
            <person name="Joardar V.S."/>
            <person name="Maiti R."/>
            <person name="Amedeo P."/>
            <person name="Anderson M.J."/>
            <person name="Crabtree J."/>
            <person name="Silva J.C."/>
            <person name="Badger J.H."/>
            <person name="Albarraq A."/>
            <person name="Angiuoli S."/>
            <person name="Bussey H."/>
            <person name="Bowyer P."/>
            <person name="Cotty P.J."/>
            <person name="Dyer P.S."/>
            <person name="Egan A."/>
            <person name="Galens K."/>
            <person name="Fraser-Liggett C.M."/>
            <person name="Haas B.J."/>
            <person name="Inman J.M."/>
            <person name="Kent R."/>
            <person name="Lemieux S."/>
            <person name="Malavazi I."/>
            <person name="Orvis J."/>
            <person name="Roemer T."/>
            <person name="Ronning C.M."/>
            <person name="Sundaram J.P."/>
            <person name="Sutton G."/>
            <person name="Turner G."/>
            <person name="Venter J.C."/>
            <person name="White O.R."/>
            <person name="Whitty B.R."/>
            <person name="Youngman P."/>
            <person name="Wolfe K.H."/>
            <person name="Goldman G.H."/>
            <person name="Wortman J.R."/>
            <person name="Jiang B."/>
            <person name="Denning D.W."/>
            <person name="Nierman W.C."/>
        </authorList>
    </citation>
    <scope>NUCLEOTIDE SEQUENCE [LARGE SCALE GENOMIC DNA]</scope>
    <source>
        <strain evidence="6">ATCC 1007 / CBS 513.65 / DSM 816 / NCTC 3887 / NRRL 1</strain>
    </source>
</reference>
<organism evidence="5 6">
    <name type="scientific">Aspergillus clavatus (strain ATCC 1007 / CBS 513.65 / DSM 816 / NCTC 3887 / NRRL 1 / QM 1276 / 107)</name>
    <dbReference type="NCBI Taxonomy" id="344612"/>
    <lineage>
        <taxon>Eukaryota</taxon>
        <taxon>Fungi</taxon>
        <taxon>Dikarya</taxon>
        <taxon>Ascomycota</taxon>
        <taxon>Pezizomycotina</taxon>
        <taxon>Eurotiomycetes</taxon>
        <taxon>Eurotiomycetidae</taxon>
        <taxon>Eurotiales</taxon>
        <taxon>Aspergillaceae</taxon>
        <taxon>Aspergillus</taxon>
        <taxon>Aspergillus subgen. Fumigati</taxon>
    </lineage>
</organism>
<dbReference type="InterPro" id="IPR010987">
    <property type="entry name" value="Glutathione-S-Trfase_C-like"/>
</dbReference>
<keyword evidence="5" id="KW-0648">Protein biosynthesis</keyword>
<dbReference type="Gene3D" id="1.20.1050.10">
    <property type="match status" value="1"/>
</dbReference>
<dbReference type="GO" id="GO:0005634">
    <property type="term" value="C:nucleus"/>
    <property type="evidence" value="ECO:0007669"/>
    <property type="project" value="TreeGrafter"/>
</dbReference>
<dbReference type="EMBL" id="DS027059">
    <property type="protein sequence ID" value="EAW07135.1"/>
    <property type="molecule type" value="Genomic_DNA"/>
</dbReference>
<comment type="similarity">
    <text evidence="1 2">Belongs to the GST superfamily.</text>
</comment>
<dbReference type="KEGG" id="act:ACLA_018390"/>
<dbReference type="AlphaFoldDB" id="A1CNB4"/>
<dbReference type="InterPro" id="IPR004045">
    <property type="entry name" value="Glutathione_S-Trfase_N"/>
</dbReference>
<evidence type="ECO:0000313" key="6">
    <source>
        <dbReference type="Proteomes" id="UP000006701"/>
    </source>
</evidence>
<dbReference type="InterPro" id="IPR036282">
    <property type="entry name" value="Glutathione-S-Trfase_C_sf"/>
</dbReference>
<sequence>MSFGTIWSYPNNPRVMKIQAAASFNNLTLTTADFTMGTTNREPAFLAKFPMAKVPAFEGADGLTLTESDAIAQYVADSGPAADQLLGSSAVERAAVRQWVCFADGEVQCPVIQLILPRVGYKAFVESVEKSALGQLERALDYLEGHLRGREWVATEKLSLADISVAAALYWGFSMVIDQEMRQKYPFVVSWYEKTLESEGVKQTFGEKKFIEKRETPKA</sequence>
<feature type="domain" description="GST C-terminal" evidence="4">
    <location>
        <begin position="89"/>
        <end position="218"/>
    </location>
</feature>
<dbReference type="GO" id="GO:0005737">
    <property type="term" value="C:cytoplasm"/>
    <property type="evidence" value="ECO:0007669"/>
    <property type="project" value="TreeGrafter"/>
</dbReference>
<dbReference type="InterPro" id="IPR036249">
    <property type="entry name" value="Thioredoxin-like_sf"/>
</dbReference>
<dbReference type="SUPFAM" id="SSF52833">
    <property type="entry name" value="Thioredoxin-like"/>
    <property type="match status" value="1"/>
</dbReference>
<dbReference type="VEuPathDB" id="FungiDB:ACLA_018390"/>
<name>A1CNB4_ASPCL</name>
<evidence type="ECO:0000313" key="5">
    <source>
        <dbReference type="EMBL" id="EAW07135.1"/>
    </source>
</evidence>
<accession>A1CNB4</accession>
<dbReference type="Proteomes" id="UP000006701">
    <property type="component" value="Unassembled WGS sequence"/>
</dbReference>
<dbReference type="SUPFAM" id="SSF47616">
    <property type="entry name" value="GST C-terminal domain-like"/>
    <property type="match status" value="1"/>
</dbReference>
<keyword evidence="5" id="KW-0251">Elongation factor</keyword>
<dbReference type="Gene3D" id="3.40.30.10">
    <property type="entry name" value="Glutaredoxin"/>
    <property type="match status" value="1"/>
</dbReference>